<dbReference type="Pfam" id="PF03732">
    <property type="entry name" value="Retrotrans_gag"/>
    <property type="match status" value="1"/>
</dbReference>
<organism evidence="3">
    <name type="scientific">Chromera velia CCMP2878</name>
    <dbReference type="NCBI Taxonomy" id="1169474"/>
    <lineage>
        <taxon>Eukaryota</taxon>
        <taxon>Sar</taxon>
        <taxon>Alveolata</taxon>
        <taxon>Colpodellida</taxon>
        <taxon>Chromeraceae</taxon>
        <taxon>Chromera</taxon>
    </lineage>
</organism>
<dbReference type="AlphaFoldDB" id="A0A0G4FC66"/>
<dbReference type="VEuPathDB" id="CryptoDB:Cvel_3056"/>
<evidence type="ECO:0000256" key="1">
    <source>
        <dbReference type="SAM" id="MobiDB-lite"/>
    </source>
</evidence>
<evidence type="ECO:0000259" key="2">
    <source>
        <dbReference type="Pfam" id="PF03732"/>
    </source>
</evidence>
<feature type="region of interest" description="Disordered" evidence="1">
    <location>
        <begin position="344"/>
        <end position="399"/>
    </location>
</feature>
<feature type="domain" description="Retrotransposon gag" evidence="2">
    <location>
        <begin position="126"/>
        <end position="215"/>
    </location>
</feature>
<evidence type="ECO:0000313" key="3">
    <source>
        <dbReference type="EMBL" id="CEM10247.1"/>
    </source>
</evidence>
<reference evidence="3" key="1">
    <citation type="submission" date="2014-11" db="EMBL/GenBank/DDBJ databases">
        <authorList>
            <person name="Otto D Thomas"/>
            <person name="Naeem Raeece"/>
        </authorList>
    </citation>
    <scope>NUCLEOTIDE SEQUENCE</scope>
</reference>
<protein>
    <recommendedName>
        <fullName evidence="2">Retrotransposon gag domain-containing protein</fullName>
    </recommendedName>
</protein>
<feature type="compositionally biased region" description="Low complexity" evidence="1">
    <location>
        <begin position="388"/>
        <end position="399"/>
    </location>
</feature>
<dbReference type="EMBL" id="CDMZ01000254">
    <property type="protein sequence ID" value="CEM10247.1"/>
    <property type="molecule type" value="Genomic_DNA"/>
</dbReference>
<proteinExistence type="predicted"/>
<dbReference type="PhylomeDB" id="A0A0G4FC66"/>
<sequence>MEPVPVPLTSEQVGNALQNLQQGFTTLQQGFAALQESNQQIQQIFLGVVAAQSIAAPQPVFPAEGALPLATPQGPEVKEREQVSCITLVKPETFTGRRDQTERFITNTDDYFINAQVPHHRQLGIAKTFLSAPLRNWFDLRLKHRQGFVDWPALREVLRGRYKEKHERRKVRRKVLTLMCKRSVTDYNEDFSTFALKIPGANKLDLVDDYIEGLPPVIRYERDRAEPITLEEAMEKALDNELWLQDVSSRKGKWRQRNMPTLTALELINPTGPALMELCGFDALWRLMGLPPRHPTIPQAVWDNRRRLHRCLLCRKLDHQVRQCGNGPQLPLHIRTIWTSQTRSFQSPWQPPGYPWQASTPYPFPNPFAGQGAQSSGVGGRSGRRGDSPGSPISPGRRG</sequence>
<name>A0A0G4FC66_9ALVE</name>
<dbReference type="InterPro" id="IPR005162">
    <property type="entry name" value="Retrotrans_gag_dom"/>
</dbReference>
<accession>A0A0G4FC66</accession>
<gene>
    <name evidence="3" type="ORF">Cvel_3056</name>
</gene>